<organism evidence="1">
    <name type="scientific">marine sediment metagenome</name>
    <dbReference type="NCBI Taxonomy" id="412755"/>
    <lineage>
        <taxon>unclassified sequences</taxon>
        <taxon>metagenomes</taxon>
        <taxon>ecological metagenomes</taxon>
    </lineage>
</organism>
<sequence>MKVKVESEKIIKAVKKLDGIEIVLESTDDAKEAINLILRKTDLFTRDDYGKLKDVEVTSFQEYETSAVNYKMIFLLEFLFENDVPLDTKVAIIKEVQEFFGKI</sequence>
<proteinExistence type="predicted"/>
<reference evidence="1" key="1">
    <citation type="journal article" date="2014" name="Front. Microbiol.">
        <title>High frequency of phylogenetically diverse reductive dehalogenase-homologous genes in deep subseafloor sedimentary metagenomes.</title>
        <authorList>
            <person name="Kawai M."/>
            <person name="Futagami T."/>
            <person name="Toyoda A."/>
            <person name="Takaki Y."/>
            <person name="Nishi S."/>
            <person name="Hori S."/>
            <person name="Arai W."/>
            <person name="Tsubouchi T."/>
            <person name="Morono Y."/>
            <person name="Uchiyama I."/>
            <person name="Ito T."/>
            <person name="Fujiyama A."/>
            <person name="Inagaki F."/>
            <person name="Takami H."/>
        </authorList>
    </citation>
    <scope>NUCLEOTIDE SEQUENCE</scope>
    <source>
        <strain evidence="1">Expedition CK06-06</strain>
    </source>
</reference>
<accession>X0X0Z9</accession>
<dbReference type="EMBL" id="BARS01047130">
    <property type="protein sequence ID" value="GAG36680.1"/>
    <property type="molecule type" value="Genomic_DNA"/>
</dbReference>
<comment type="caution">
    <text evidence="1">The sequence shown here is derived from an EMBL/GenBank/DDBJ whole genome shotgun (WGS) entry which is preliminary data.</text>
</comment>
<gene>
    <name evidence="1" type="ORF">S01H1_70835</name>
</gene>
<name>X0X0Z9_9ZZZZ</name>
<evidence type="ECO:0000313" key="1">
    <source>
        <dbReference type="EMBL" id="GAG36680.1"/>
    </source>
</evidence>
<protein>
    <submittedName>
        <fullName evidence="1">Uncharacterized protein</fullName>
    </submittedName>
</protein>
<dbReference type="AlphaFoldDB" id="X0X0Z9"/>